<feature type="domain" description="N-acetyltransferase" evidence="1">
    <location>
        <begin position="2"/>
        <end position="149"/>
    </location>
</feature>
<dbReference type="PANTHER" id="PTHR43617">
    <property type="entry name" value="L-AMINO ACID N-ACETYLTRANSFERASE"/>
    <property type="match status" value="1"/>
</dbReference>
<accession>A0ABS7UKH4</accession>
<dbReference type="InterPro" id="IPR016181">
    <property type="entry name" value="Acyl_CoA_acyltransferase"/>
</dbReference>
<organism evidence="2 3">
    <name type="scientific">Metabacillus rhizolycopersici</name>
    <dbReference type="NCBI Taxonomy" id="2875709"/>
    <lineage>
        <taxon>Bacteria</taxon>
        <taxon>Bacillati</taxon>
        <taxon>Bacillota</taxon>
        <taxon>Bacilli</taxon>
        <taxon>Bacillales</taxon>
        <taxon>Bacillaceae</taxon>
        <taxon>Metabacillus</taxon>
    </lineage>
</organism>
<dbReference type="Proteomes" id="UP001165287">
    <property type="component" value="Unassembled WGS sequence"/>
</dbReference>
<gene>
    <name evidence="2" type="ORF">K9V48_00750</name>
</gene>
<evidence type="ECO:0000313" key="2">
    <source>
        <dbReference type="EMBL" id="MBZ5748813.1"/>
    </source>
</evidence>
<proteinExistence type="predicted"/>
<dbReference type="PROSITE" id="PS51186">
    <property type="entry name" value="GNAT"/>
    <property type="match status" value="1"/>
</dbReference>
<dbReference type="CDD" id="cd04301">
    <property type="entry name" value="NAT_SF"/>
    <property type="match status" value="1"/>
</dbReference>
<dbReference type="Gene3D" id="3.40.630.30">
    <property type="match status" value="1"/>
</dbReference>
<keyword evidence="3" id="KW-1185">Reference proteome</keyword>
<dbReference type="Pfam" id="PF13673">
    <property type="entry name" value="Acetyltransf_10"/>
    <property type="match status" value="1"/>
</dbReference>
<dbReference type="SUPFAM" id="SSF55729">
    <property type="entry name" value="Acyl-CoA N-acyltransferases (Nat)"/>
    <property type="match status" value="1"/>
</dbReference>
<reference evidence="2" key="1">
    <citation type="submission" date="2024-05" db="EMBL/GenBank/DDBJ databases">
        <title>Metabacillus sp. nov., isolated from the rhizosphere soil of tomato plants.</title>
        <authorList>
            <person name="Ma R."/>
        </authorList>
    </citation>
    <scope>NUCLEOTIDE SEQUENCE</scope>
    <source>
        <strain evidence="2">DBTR6</strain>
    </source>
</reference>
<dbReference type="EMBL" id="JAIQUM010000001">
    <property type="protein sequence ID" value="MBZ5748813.1"/>
    <property type="molecule type" value="Genomic_DNA"/>
</dbReference>
<dbReference type="PANTHER" id="PTHR43617:SF38">
    <property type="entry name" value="N-ACETYLTRANSFERASE DOMAIN-CONTAINING PROTEIN"/>
    <property type="match status" value="1"/>
</dbReference>
<sequence length="149" mass="17050">MNKIQRADIEDAYEILALQKLAYISEAEILGDYTIQPLTQTLDSLANEFDRNLILKYVSEGKIIGSIRANEKKGTCYISKLMVHPDHQNKGIGKALVREIEHVFGNVRYELFTSSQSNKNVSFYEKLGFTGYKTEKLATEETIFVFMEK</sequence>
<dbReference type="RefSeq" id="WP_224135975.1">
    <property type="nucleotide sequence ID" value="NZ_JAIQUM010000001.1"/>
</dbReference>
<dbReference type="InterPro" id="IPR050276">
    <property type="entry name" value="MshD_Acetyltransferase"/>
</dbReference>
<evidence type="ECO:0000313" key="3">
    <source>
        <dbReference type="Proteomes" id="UP001165287"/>
    </source>
</evidence>
<comment type="caution">
    <text evidence="2">The sequence shown here is derived from an EMBL/GenBank/DDBJ whole genome shotgun (WGS) entry which is preliminary data.</text>
</comment>
<protein>
    <submittedName>
        <fullName evidence="2">GNAT family N-acetyltransferase</fullName>
    </submittedName>
</protein>
<dbReference type="InterPro" id="IPR000182">
    <property type="entry name" value="GNAT_dom"/>
</dbReference>
<name>A0ABS7UKH4_9BACI</name>
<evidence type="ECO:0000259" key="1">
    <source>
        <dbReference type="PROSITE" id="PS51186"/>
    </source>
</evidence>